<evidence type="ECO:0000313" key="3">
    <source>
        <dbReference type="EMBL" id="MFD1140831.1"/>
    </source>
</evidence>
<sequence>MKFLRNLTAVIALFVVSLGASAQTTKAALTAYLSVKEALVATDGAKANAKARELVSTLNQITAARLSAADQKALAAAKSSAASISKTVEVDLQREQFETLSKSMIALSKSTKPAKAYVQFCPMAAEGKGAFWLSDKKEVANPYYGSKMLKCGKVTEEI</sequence>
<feature type="signal peptide" evidence="1">
    <location>
        <begin position="1"/>
        <end position="22"/>
    </location>
</feature>
<proteinExistence type="predicted"/>
<dbReference type="Proteomes" id="UP001597116">
    <property type="component" value="Unassembled WGS sequence"/>
</dbReference>
<evidence type="ECO:0000313" key="4">
    <source>
        <dbReference type="Proteomes" id="UP001597116"/>
    </source>
</evidence>
<protein>
    <submittedName>
        <fullName evidence="3">DUF3347 domain-containing protein</fullName>
    </submittedName>
</protein>
<dbReference type="Pfam" id="PF11827">
    <property type="entry name" value="DUF3347"/>
    <property type="match status" value="1"/>
</dbReference>
<evidence type="ECO:0000256" key="1">
    <source>
        <dbReference type="SAM" id="SignalP"/>
    </source>
</evidence>
<feature type="domain" description="DUF3347" evidence="2">
    <location>
        <begin position="29"/>
        <end position="114"/>
    </location>
</feature>
<dbReference type="InterPro" id="IPR021782">
    <property type="entry name" value="DUF3347"/>
</dbReference>
<keyword evidence="1" id="KW-0732">Signal</keyword>
<dbReference type="RefSeq" id="WP_379883940.1">
    <property type="nucleotide sequence ID" value="NZ_JBHTLP010000003.1"/>
</dbReference>
<accession>A0ABW3Q6J7</accession>
<dbReference type="EMBL" id="JBHTLP010000003">
    <property type="protein sequence ID" value="MFD1140831.1"/>
    <property type="molecule type" value="Genomic_DNA"/>
</dbReference>
<name>A0ABW3Q6J7_9BACT</name>
<gene>
    <name evidence="3" type="ORF">ACFQ4C_06915</name>
</gene>
<keyword evidence="4" id="KW-1185">Reference proteome</keyword>
<evidence type="ECO:0000259" key="2">
    <source>
        <dbReference type="Pfam" id="PF11827"/>
    </source>
</evidence>
<organism evidence="3 4">
    <name type="scientific">Larkinella insperata</name>
    <dbReference type="NCBI Taxonomy" id="332158"/>
    <lineage>
        <taxon>Bacteria</taxon>
        <taxon>Pseudomonadati</taxon>
        <taxon>Bacteroidota</taxon>
        <taxon>Cytophagia</taxon>
        <taxon>Cytophagales</taxon>
        <taxon>Spirosomataceae</taxon>
        <taxon>Larkinella</taxon>
    </lineage>
</organism>
<feature type="chain" id="PRO_5046715030" evidence="1">
    <location>
        <begin position="23"/>
        <end position="158"/>
    </location>
</feature>
<reference evidence="4" key="1">
    <citation type="journal article" date="2019" name="Int. J. Syst. Evol. Microbiol.">
        <title>The Global Catalogue of Microorganisms (GCM) 10K type strain sequencing project: providing services to taxonomists for standard genome sequencing and annotation.</title>
        <authorList>
            <consortium name="The Broad Institute Genomics Platform"/>
            <consortium name="The Broad Institute Genome Sequencing Center for Infectious Disease"/>
            <person name="Wu L."/>
            <person name="Ma J."/>
        </authorList>
    </citation>
    <scope>NUCLEOTIDE SEQUENCE [LARGE SCALE GENOMIC DNA]</scope>
    <source>
        <strain evidence="4">CCUG 55608</strain>
    </source>
</reference>
<comment type="caution">
    <text evidence="3">The sequence shown here is derived from an EMBL/GenBank/DDBJ whole genome shotgun (WGS) entry which is preliminary data.</text>
</comment>